<dbReference type="Pfam" id="PF02023">
    <property type="entry name" value="SCAN"/>
    <property type="match status" value="1"/>
</dbReference>
<reference evidence="3" key="1">
    <citation type="submission" date="2025-08" db="UniProtKB">
        <authorList>
            <consortium name="Ensembl"/>
        </authorList>
    </citation>
    <scope>IDENTIFICATION</scope>
</reference>
<dbReference type="GeneTree" id="ENSGT00940000154715"/>
<keyword evidence="4" id="KW-1185">Reference proteome</keyword>
<dbReference type="FunFam" id="1.10.4020.10:FF:000001">
    <property type="entry name" value="zinc finger protein 263 isoform X1"/>
    <property type="match status" value="1"/>
</dbReference>
<name>A0A8C5RKZ0_LATLA</name>
<sequence length="159" mass="18485">LSGIARLLPALHGKTQQVFDGMVAKDRIDYRKVKAATLQGDALQREKHRQHFQHFCYQEAEGPTAAYNQLQDLCWGWLKVERHSKEQILELLILEQFLAILPMEVQRIWVWECSPETCSQAAEEFFQHQREAKECCGKQVRCCASCPCRNLIRRGRLNS</sequence>
<keyword evidence="1" id="KW-0539">Nucleus</keyword>
<feature type="domain" description="SCAN box" evidence="2">
    <location>
        <begin position="49"/>
        <end position="131"/>
    </location>
</feature>
<dbReference type="AlphaFoldDB" id="A0A8C5RKZ0"/>
<dbReference type="SUPFAM" id="SSF47353">
    <property type="entry name" value="Retrovirus capsid dimerization domain-like"/>
    <property type="match status" value="1"/>
</dbReference>
<evidence type="ECO:0000313" key="3">
    <source>
        <dbReference type="Ensembl" id="ENSLLTP00000003748.1"/>
    </source>
</evidence>
<accession>A0A8C5RKZ0</accession>
<dbReference type="Gene3D" id="1.10.4020.10">
    <property type="entry name" value="DNA breaking-rejoining enzymes"/>
    <property type="match status" value="1"/>
</dbReference>
<protein>
    <recommendedName>
        <fullName evidence="2">SCAN box domain-containing protein</fullName>
    </recommendedName>
</protein>
<evidence type="ECO:0000256" key="1">
    <source>
        <dbReference type="ARBA" id="ARBA00023242"/>
    </source>
</evidence>
<dbReference type="Proteomes" id="UP000694406">
    <property type="component" value="Unplaced"/>
</dbReference>
<dbReference type="InterPro" id="IPR050916">
    <property type="entry name" value="SCAN-C2H2_zinc_finger"/>
</dbReference>
<dbReference type="PROSITE" id="PS50804">
    <property type="entry name" value="SCAN_BOX"/>
    <property type="match status" value="1"/>
</dbReference>
<evidence type="ECO:0000259" key="2">
    <source>
        <dbReference type="PROSITE" id="PS50804"/>
    </source>
</evidence>
<evidence type="ECO:0000313" key="4">
    <source>
        <dbReference type="Proteomes" id="UP000694406"/>
    </source>
</evidence>
<dbReference type="CDD" id="cd07936">
    <property type="entry name" value="SCAN"/>
    <property type="match status" value="1"/>
</dbReference>
<dbReference type="PANTHER" id="PTHR45935">
    <property type="entry name" value="PROTEIN ZBED8-RELATED"/>
    <property type="match status" value="1"/>
</dbReference>
<dbReference type="Ensembl" id="ENSLLTT00000003906.1">
    <property type="protein sequence ID" value="ENSLLTP00000003748.1"/>
    <property type="gene ID" value="ENSLLTG00000002815.1"/>
</dbReference>
<reference evidence="3" key="2">
    <citation type="submission" date="2025-09" db="UniProtKB">
        <authorList>
            <consortium name="Ensembl"/>
        </authorList>
    </citation>
    <scope>IDENTIFICATION</scope>
</reference>
<proteinExistence type="predicted"/>
<dbReference type="PANTHER" id="PTHR45935:SF15">
    <property type="entry name" value="SCAN BOX DOMAIN-CONTAINING PROTEIN"/>
    <property type="match status" value="1"/>
</dbReference>
<dbReference type="SMART" id="SM00431">
    <property type="entry name" value="SCAN"/>
    <property type="match status" value="1"/>
</dbReference>
<dbReference type="InterPro" id="IPR038269">
    <property type="entry name" value="SCAN_sf"/>
</dbReference>
<organism evidence="3 4">
    <name type="scientific">Laticauda laticaudata</name>
    <name type="common">Blue-ringed sea krait</name>
    <name type="synonym">Blue-lipped sea krait</name>
    <dbReference type="NCBI Taxonomy" id="8630"/>
    <lineage>
        <taxon>Eukaryota</taxon>
        <taxon>Metazoa</taxon>
        <taxon>Chordata</taxon>
        <taxon>Craniata</taxon>
        <taxon>Vertebrata</taxon>
        <taxon>Euteleostomi</taxon>
        <taxon>Lepidosauria</taxon>
        <taxon>Squamata</taxon>
        <taxon>Bifurcata</taxon>
        <taxon>Unidentata</taxon>
        <taxon>Episquamata</taxon>
        <taxon>Toxicofera</taxon>
        <taxon>Serpentes</taxon>
        <taxon>Colubroidea</taxon>
        <taxon>Elapidae</taxon>
        <taxon>Laticaudinae</taxon>
        <taxon>Laticauda</taxon>
    </lineage>
</organism>
<dbReference type="InterPro" id="IPR003309">
    <property type="entry name" value="SCAN_dom"/>
</dbReference>